<dbReference type="Gene3D" id="1.20.1050.10">
    <property type="match status" value="1"/>
</dbReference>
<sequence length="357" mass="39156">MGQCPSKSLDSIKTLDYPGKKFYLSHRNKIDTVADVIITKEGEGGAGGGAENNATRQPSSRSSFKGSGGGKKVAIAMGLKLYHISDSPPCLAVRMALAYLGLQVELVDIDFLKAEQASELYKKKNPQGEVPLLDDNGFLLSESVAILQYLAEKYKVDEKFYPSADPQARAVINHRLSFHLSTYYKAMADYVLLPICYAYTRSEPNLKKVNHALTVFQELLGRQDGNYAAGADLTIADLPLFVGTLLLQVIDFDLSPYPGVKSWYAAIQSGHPDLYAIAEKGLAELKEFEKNPPDLSQISHPIHPTDRKKQPDPEVTDKPEVTEMMPPPQPEVVEATPVVVQPAEIEPSSETIEPAPE</sequence>
<feature type="region of interest" description="Disordered" evidence="1">
    <location>
        <begin position="44"/>
        <end position="69"/>
    </location>
</feature>
<dbReference type="OrthoDB" id="4951845at2759"/>
<dbReference type="PROSITE" id="PS50405">
    <property type="entry name" value="GST_CTER"/>
    <property type="match status" value="1"/>
</dbReference>
<name>A0A226DFP1_FOLCA</name>
<keyword evidence="4" id="KW-0808">Transferase</keyword>
<dbReference type="InterPro" id="IPR036249">
    <property type="entry name" value="Thioredoxin-like_sf"/>
</dbReference>
<dbReference type="SFLD" id="SFLDG00358">
    <property type="entry name" value="Main_(cytGST)"/>
    <property type="match status" value="1"/>
</dbReference>
<evidence type="ECO:0000313" key="4">
    <source>
        <dbReference type="EMBL" id="OXA43391.1"/>
    </source>
</evidence>
<evidence type="ECO:0000259" key="2">
    <source>
        <dbReference type="PROSITE" id="PS50404"/>
    </source>
</evidence>
<dbReference type="SUPFAM" id="SSF52833">
    <property type="entry name" value="Thioredoxin-like"/>
    <property type="match status" value="1"/>
</dbReference>
<reference evidence="4 5" key="1">
    <citation type="submission" date="2015-12" db="EMBL/GenBank/DDBJ databases">
        <title>The genome of Folsomia candida.</title>
        <authorList>
            <person name="Faddeeva A."/>
            <person name="Derks M.F."/>
            <person name="Anvar Y."/>
            <person name="Smit S."/>
            <person name="Van Straalen N."/>
            <person name="Roelofs D."/>
        </authorList>
    </citation>
    <scope>NUCLEOTIDE SEQUENCE [LARGE SCALE GENOMIC DNA]</scope>
    <source>
        <strain evidence="4 5">VU population</strain>
        <tissue evidence="4">Whole body</tissue>
    </source>
</reference>
<dbReference type="InterPro" id="IPR036282">
    <property type="entry name" value="Glutathione-S-Trfase_C_sf"/>
</dbReference>
<feature type="compositionally biased region" description="Low complexity" evidence="1">
    <location>
        <begin position="51"/>
        <end position="65"/>
    </location>
</feature>
<accession>A0A226DFP1</accession>
<evidence type="ECO:0000313" key="5">
    <source>
        <dbReference type="Proteomes" id="UP000198287"/>
    </source>
</evidence>
<dbReference type="EMBL" id="LNIX01000022">
    <property type="protein sequence ID" value="OXA43391.1"/>
    <property type="molecule type" value="Genomic_DNA"/>
</dbReference>
<dbReference type="PANTHER" id="PTHR43969">
    <property type="entry name" value="GLUTATHIONE S TRANSFERASE D10, ISOFORM A-RELATED"/>
    <property type="match status" value="1"/>
</dbReference>
<dbReference type="InterPro" id="IPR004046">
    <property type="entry name" value="GST_C"/>
</dbReference>
<dbReference type="PROSITE" id="PS50404">
    <property type="entry name" value="GST_NTER"/>
    <property type="match status" value="1"/>
</dbReference>
<feature type="domain" description="GST C-terminal" evidence="3">
    <location>
        <begin position="165"/>
        <end position="294"/>
    </location>
</feature>
<dbReference type="SUPFAM" id="SSF47616">
    <property type="entry name" value="GST C-terminal domain-like"/>
    <property type="match status" value="1"/>
</dbReference>
<gene>
    <name evidence="4" type="ORF">Fcan01_21732</name>
</gene>
<proteinExistence type="predicted"/>
<dbReference type="Pfam" id="PF14497">
    <property type="entry name" value="GST_C_3"/>
    <property type="match status" value="1"/>
</dbReference>
<dbReference type="FunFam" id="3.40.30.10:FF:000295">
    <property type="entry name" value="Glutathione S-transferase unclassified 1"/>
    <property type="match status" value="1"/>
</dbReference>
<dbReference type="Proteomes" id="UP000198287">
    <property type="component" value="Unassembled WGS sequence"/>
</dbReference>
<dbReference type="InterPro" id="IPR010987">
    <property type="entry name" value="Glutathione-S-Trfase_C-like"/>
</dbReference>
<dbReference type="GO" id="GO:0006749">
    <property type="term" value="P:glutathione metabolic process"/>
    <property type="evidence" value="ECO:0007669"/>
    <property type="project" value="TreeGrafter"/>
</dbReference>
<dbReference type="InterPro" id="IPR004045">
    <property type="entry name" value="Glutathione_S-Trfase_N"/>
</dbReference>
<dbReference type="CDD" id="cd00570">
    <property type="entry name" value="GST_N_family"/>
    <property type="match status" value="1"/>
</dbReference>
<evidence type="ECO:0000256" key="1">
    <source>
        <dbReference type="SAM" id="MobiDB-lite"/>
    </source>
</evidence>
<evidence type="ECO:0000259" key="3">
    <source>
        <dbReference type="PROSITE" id="PS50405"/>
    </source>
</evidence>
<keyword evidence="5" id="KW-1185">Reference proteome</keyword>
<dbReference type="InterPro" id="IPR040079">
    <property type="entry name" value="Glutathione_S-Trfase"/>
</dbReference>
<dbReference type="GO" id="GO:0004364">
    <property type="term" value="F:glutathione transferase activity"/>
    <property type="evidence" value="ECO:0007669"/>
    <property type="project" value="TreeGrafter"/>
</dbReference>
<dbReference type="CDD" id="cd03177">
    <property type="entry name" value="GST_C_Delta_Epsilon"/>
    <property type="match status" value="1"/>
</dbReference>
<dbReference type="Gene3D" id="3.40.30.10">
    <property type="entry name" value="Glutaredoxin"/>
    <property type="match status" value="1"/>
</dbReference>
<organism evidence="4 5">
    <name type="scientific">Folsomia candida</name>
    <name type="common">Springtail</name>
    <dbReference type="NCBI Taxonomy" id="158441"/>
    <lineage>
        <taxon>Eukaryota</taxon>
        <taxon>Metazoa</taxon>
        <taxon>Ecdysozoa</taxon>
        <taxon>Arthropoda</taxon>
        <taxon>Hexapoda</taxon>
        <taxon>Collembola</taxon>
        <taxon>Entomobryomorpha</taxon>
        <taxon>Isotomoidea</taxon>
        <taxon>Isotomidae</taxon>
        <taxon>Proisotominae</taxon>
        <taxon>Folsomia</taxon>
    </lineage>
</organism>
<dbReference type="STRING" id="158441.A0A226DFP1"/>
<dbReference type="PANTHER" id="PTHR43969:SF7">
    <property type="entry name" value="GST-CONTAINING FLYWCH ZINC-FINGER PROTEIN"/>
    <property type="match status" value="1"/>
</dbReference>
<feature type="domain" description="GST N-terminal" evidence="2">
    <location>
        <begin position="77"/>
        <end position="158"/>
    </location>
</feature>
<feature type="compositionally biased region" description="Basic and acidic residues" evidence="1">
    <location>
        <begin position="303"/>
        <end position="321"/>
    </location>
</feature>
<dbReference type="Pfam" id="PF02798">
    <property type="entry name" value="GST_N"/>
    <property type="match status" value="1"/>
</dbReference>
<dbReference type="AlphaFoldDB" id="A0A226DFP1"/>
<protein>
    <submittedName>
        <fullName evidence="4">Glutathione S-transferase 1, isoform D</fullName>
    </submittedName>
</protein>
<comment type="caution">
    <text evidence="4">The sequence shown here is derived from an EMBL/GenBank/DDBJ whole genome shotgun (WGS) entry which is preliminary data.</text>
</comment>
<feature type="region of interest" description="Disordered" evidence="1">
    <location>
        <begin position="292"/>
        <end position="332"/>
    </location>
</feature>
<dbReference type="FunFam" id="1.20.1050.10:FF:000007">
    <property type="entry name" value="Glutathione S-transferase 1-1"/>
    <property type="match status" value="1"/>
</dbReference>
<dbReference type="SFLD" id="SFLDS00019">
    <property type="entry name" value="Glutathione_Transferase_(cytos"/>
    <property type="match status" value="1"/>
</dbReference>